<dbReference type="EMBL" id="CP139558">
    <property type="protein sequence ID" value="WPU96377.1"/>
    <property type="molecule type" value="Genomic_DNA"/>
</dbReference>
<reference evidence="1 2" key="1">
    <citation type="submission" date="2023-11" db="EMBL/GenBank/DDBJ databases">
        <title>Analysis of the Genomes of Mucilaginibacter gossypii cycad 4 and M. sabulilitoris SNA2: microbes with the potential for plant growth promotion.</title>
        <authorList>
            <person name="Hirsch A.M."/>
            <person name="Humm E."/>
            <person name="Rubbi M."/>
            <person name="Del Vecchio G."/>
            <person name="Ha S.M."/>
            <person name="Pellegrini M."/>
            <person name="Gunsalus R.P."/>
        </authorList>
    </citation>
    <scope>NUCLEOTIDE SEQUENCE [LARGE SCALE GENOMIC DNA]</scope>
    <source>
        <strain evidence="1 2">SNA2</strain>
    </source>
</reference>
<dbReference type="Proteomes" id="UP001324380">
    <property type="component" value="Chromosome"/>
</dbReference>
<proteinExistence type="predicted"/>
<sequence>MKKLVAALILFLHLFNIGGQFVLHEYLVYKTDKLFNEQMSKGFYNVEDLTEIAIPVNLPGISNWQHFENITGQIQFGENSYNYVKMKLTRNAMYLMCIPNYKTTRLSSENILNAKGMKDVPVPQRDHVPYSKTIIQDSIDYSFVHFEFYCPVKNLPQNTERSFQQLIHPYKDIPEQPPKAVC</sequence>
<name>A0ABZ0TTH6_9SPHI</name>
<keyword evidence="2" id="KW-1185">Reference proteome</keyword>
<gene>
    <name evidence="1" type="ORF">SNE25_12690</name>
</gene>
<accession>A0ABZ0TTH6</accession>
<evidence type="ECO:0000313" key="1">
    <source>
        <dbReference type="EMBL" id="WPU96377.1"/>
    </source>
</evidence>
<organism evidence="1 2">
    <name type="scientific">Mucilaginibacter sabulilitoris</name>
    <dbReference type="NCBI Taxonomy" id="1173583"/>
    <lineage>
        <taxon>Bacteria</taxon>
        <taxon>Pseudomonadati</taxon>
        <taxon>Bacteroidota</taxon>
        <taxon>Sphingobacteriia</taxon>
        <taxon>Sphingobacteriales</taxon>
        <taxon>Sphingobacteriaceae</taxon>
        <taxon>Mucilaginibacter</taxon>
    </lineage>
</organism>
<protein>
    <recommendedName>
        <fullName evidence="3">DUF4468 domain-containing protein</fullName>
    </recommendedName>
</protein>
<dbReference type="RefSeq" id="WP_321565474.1">
    <property type="nucleotide sequence ID" value="NZ_CP139558.1"/>
</dbReference>
<evidence type="ECO:0000313" key="2">
    <source>
        <dbReference type="Proteomes" id="UP001324380"/>
    </source>
</evidence>
<evidence type="ECO:0008006" key="3">
    <source>
        <dbReference type="Google" id="ProtNLM"/>
    </source>
</evidence>